<feature type="transmembrane region" description="Helical" evidence="1">
    <location>
        <begin position="44"/>
        <end position="68"/>
    </location>
</feature>
<gene>
    <name evidence="2" type="ORF">KTU01_31480</name>
</gene>
<feature type="transmembrane region" description="Helical" evidence="1">
    <location>
        <begin position="120"/>
        <end position="143"/>
    </location>
</feature>
<keyword evidence="1" id="KW-0812">Transmembrane</keyword>
<evidence type="ECO:0000256" key="1">
    <source>
        <dbReference type="SAM" id="Phobius"/>
    </source>
</evidence>
<protein>
    <submittedName>
        <fullName evidence="2">Uncharacterized protein</fullName>
    </submittedName>
</protein>
<keyword evidence="3" id="KW-1185">Reference proteome</keyword>
<keyword evidence="1" id="KW-1133">Transmembrane helix</keyword>
<proteinExistence type="predicted"/>
<reference evidence="2 3" key="1">
    <citation type="submission" date="2019-07" db="EMBL/GenBank/DDBJ databases">
        <title>Whole genome shotgun sequence of Kocuria turfanensis NBRC 107627.</title>
        <authorList>
            <person name="Hosoyama A."/>
            <person name="Uohara A."/>
            <person name="Ohji S."/>
            <person name="Ichikawa N."/>
        </authorList>
    </citation>
    <scope>NUCLEOTIDE SEQUENCE [LARGE SCALE GENOMIC DNA]</scope>
    <source>
        <strain evidence="2 3">NBRC 107627</strain>
    </source>
</reference>
<dbReference type="EMBL" id="BJZS01000103">
    <property type="protein sequence ID" value="GEO97025.1"/>
    <property type="molecule type" value="Genomic_DNA"/>
</dbReference>
<comment type="caution">
    <text evidence="2">The sequence shown here is derived from an EMBL/GenBank/DDBJ whole genome shotgun (WGS) entry which is preliminary data.</text>
</comment>
<evidence type="ECO:0000313" key="2">
    <source>
        <dbReference type="EMBL" id="GEO97025.1"/>
    </source>
</evidence>
<organism evidence="2 3">
    <name type="scientific">Kocuria turfanensis</name>
    <dbReference type="NCBI Taxonomy" id="388357"/>
    <lineage>
        <taxon>Bacteria</taxon>
        <taxon>Bacillati</taxon>
        <taxon>Actinomycetota</taxon>
        <taxon>Actinomycetes</taxon>
        <taxon>Micrococcales</taxon>
        <taxon>Micrococcaceae</taxon>
        <taxon>Kocuria</taxon>
    </lineage>
</organism>
<dbReference type="Proteomes" id="UP000321103">
    <property type="component" value="Unassembled WGS sequence"/>
</dbReference>
<dbReference type="AlphaFoldDB" id="A0A512IH32"/>
<name>A0A512IH32_9MICC</name>
<sequence>MPRVPQQPLDTPSVQHITEAPVMGSDPRTVRFVPASPARDDGSLVLWTILAAACALLTLVMTEVLLMVELRTGWLCTNPPASAGQPLAPVGSLESSLLPPRAVCTYPALQDSSITVGVDVFAAGTVAFWVSLAVLTVCAVIGVRLHQRNSARALQ</sequence>
<keyword evidence="1" id="KW-0472">Membrane</keyword>
<accession>A0A512IH32</accession>
<evidence type="ECO:0000313" key="3">
    <source>
        <dbReference type="Proteomes" id="UP000321103"/>
    </source>
</evidence>